<sequence length="132" mass="13756">MEKSVFACRPLEWTARENGPIFPGHTQKYNSLFSLSLTLNFSPLLPIVSTHLSLSLLSSPFLSLLCSPLLLSSPLHVGVGGRRRGGGQRGGEAATGLGEVGDEAARLGGRGGGEIISSSAALSFAYDLLTGE</sequence>
<dbReference type="Proteomes" id="UP000000763">
    <property type="component" value="Chromosome 6"/>
</dbReference>
<protein>
    <submittedName>
        <fullName evidence="1">Os06g0579600 protein</fullName>
    </submittedName>
</protein>
<proteinExistence type="predicted"/>
<reference evidence="1 2" key="1">
    <citation type="journal article" date="2005" name="Nature">
        <title>The map-based sequence of the rice genome.</title>
        <authorList>
            <consortium name="International rice genome sequencing project (IRGSP)"/>
            <person name="Matsumoto T."/>
            <person name="Wu J."/>
            <person name="Kanamori H."/>
            <person name="Katayose Y."/>
            <person name="Fujisawa M."/>
            <person name="Namiki N."/>
            <person name="Mizuno H."/>
            <person name="Yamamoto K."/>
            <person name="Antonio B.A."/>
            <person name="Baba T."/>
            <person name="Sakata K."/>
            <person name="Nagamura Y."/>
            <person name="Aoki H."/>
            <person name="Arikawa K."/>
            <person name="Arita K."/>
            <person name="Bito T."/>
            <person name="Chiden Y."/>
            <person name="Fujitsuka N."/>
            <person name="Fukunaka R."/>
            <person name="Hamada M."/>
            <person name="Harada C."/>
            <person name="Hayashi A."/>
            <person name="Hijishita S."/>
            <person name="Honda M."/>
            <person name="Hosokawa S."/>
            <person name="Ichikawa Y."/>
            <person name="Idonuma A."/>
            <person name="Iijima M."/>
            <person name="Ikeda M."/>
            <person name="Ikeno M."/>
            <person name="Ito K."/>
            <person name="Ito S."/>
            <person name="Ito T."/>
            <person name="Ito Y."/>
            <person name="Ito Y."/>
            <person name="Iwabuchi A."/>
            <person name="Kamiya K."/>
            <person name="Karasawa W."/>
            <person name="Kurita K."/>
            <person name="Katagiri S."/>
            <person name="Kikuta A."/>
            <person name="Kobayashi H."/>
            <person name="Kobayashi N."/>
            <person name="Machita K."/>
            <person name="Maehara T."/>
            <person name="Masukawa M."/>
            <person name="Mizubayashi T."/>
            <person name="Mukai Y."/>
            <person name="Nagasaki H."/>
            <person name="Nagata Y."/>
            <person name="Naito S."/>
            <person name="Nakashima M."/>
            <person name="Nakama Y."/>
            <person name="Nakamichi Y."/>
            <person name="Nakamura M."/>
            <person name="Meguro A."/>
            <person name="Negishi M."/>
            <person name="Ohta I."/>
            <person name="Ohta T."/>
            <person name="Okamoto M."/>
            <person name="Ono N."/>
            <person name="Saji S."/>
            <person name="Sakaguchi M."/>
            <person name="Sakai K."/>
            <person name="Shibata M."/>
            <person name="Shimokawa T."/>
            <person name="Song J."/>
            <person name="Takazaki Y."/>
            <person name="Terasawa K."/>
            <person name="Tsugane M."/>
            <person name="Tsuji K."/>
            <person name="Ueda S."/>
            <person name="Waki K."/>
            <person name="Yamagata H."/>
            <person name="Yamamoto M."/>
            <person name="Yamamoto S."/>
            <person name="Yamane H."/>
            <person name="Yoshiki S."/>
            <person name="Yoshihara R."/>
            <person name="Yukawa K."/>
            <person name="Zhong H."/>
            <person name="Yano M."/>
            <person name="Yuan Q."/>
            <person name="Ouyang S."/>
            <person name="Liu J."/>
            <person name="Jones K.M."/>
            <person name="Gansberger K."/>
            <person name="Moffat K."/>
            <person name="Hill J."/>
            <person name="Bera J."/>
            <person name="Fadrosh D."/>
            <person name="Jin S."/>
            <person name="Johri S."/>
            <person name="Kim M."/>
            <person name="Overton L."/>
            <person name="Reardon M."/>
            <person name="Tsitrin T."/>
            <person name="Vuong H."/>
            <person name="Weaver B."/>
            <person name="Ciecko A."/>
            <person name="Tallon L."/>
            <person name="Jackson J."/>
            <person name="Pai G."/>
            <person name="Aken S.V."/>
            <person name="Utterback T."/>
            <person name="Reidmuller S."/>
            <person name="Feldblyum T."/>
            <person name="Hsiao J."/>
            <person name="Zismann V."/>
            <person name="Iobst S."/>
            <person name="de Vazeille A.R."/>
            <person name="Buell C.R."/>
            <person name="Ying K."/>
            <person name="Li Y."/>
            <person name="Lu T."/>
            <person name="Huang Y."/>
            <person name="Zhao Q."/>
            <person name="Feng Q."/>
            <person name="Zhang L."/>
            <person name="Zhu J."/>
            <person name="Weng Q."/>
            <person name="Mu J."/>
            <person name="Lu Y."/>
            <person name="Fan D."/>
            <person name="Liu Y."/>
            <person name="Guan J."/>
            <person name="Zhang Y."/>
            <person name="Yu S."/>
            <person name="Liu X."/>
            <person name="Zhang Y."/>
            <person name="Hong G."/>
            <person name="Han B."/>
            <person name="Choisne N."/>
            <person name="Demange N."/>
            <person name="Orjeda G."/>
            <person name="Samain S."/>
            <person name="Cattolico L."/>
            <person name="Pelletier E."/>
            <person name="Couloux A."/>
            <person name="Segurens B."/>
            <person name="Wincker P."/>
            <person name="D'Hont A."/>
            <person name="Scarpelli C."/>
            <person name="Weissenbach J."/>
            <person name="Salanoubat M."/>
            <person name="Quetier F."/>
            <person name="Yu Y."/>
            <person name="Kim H.R."/>
            <person name="Rambo T."/>
            <person name="Currie J."/>
            <person name="Collura K."/>
            <person name="Luo M."/>
            <person name="Yang T."/>
            <person name="Ammiraju J.S.S."/>
            <person name="Engler F."/>
            <person name="Soderlund C."/>
            <person name="Wing R.A."/>
            <person name="Palmer L.E."/>
            <person name="de la Bastide M."/>
            <person name="Spiegel L."/>
            <person name="Nascimento L."/>
            <person name="Zutavern T."/>
            <person name="O'Shaughnessy A."/>
            <person name="Dike S."/>
            <person name="Dedhia N."/>
            <person name="Preston R."/>
            <person name="Balija V."/>
            <person name="McCombie W.R."/>
            <person name="Chow T."/>
            <person name="Chen H."/>
            <person name="Chung M."/>
            <person name="Chen C."/>
            <person name="Shaw J."/>
            <person name="Wu H."/>
            <person name="Hsiao K."/>
            <person name="Chao Y."/>
            <person name="Chu M."/>
            <person name="Cheng C."/>
            <person name="Hour A."/>
            <person name="Lee P."/>
            <person name="Lin S."/>
            <person name="Lin Y."/>
            <person name="Liou J."/>
            <person name="Liu S."/>
            <person name="Hsing Y."/>
            <person name="Raghuvanshi S."/>
            <person name="Mohanty A."/>
            <person name="Bharti A.K."/>
            <person name="Gaur A."/>
            <person name="Gupta V."/>
            <person name="Kumar D."/>
            <person name="Ravi V."/>
            <person name="Vij S."/>
            <person name="Kapur A."/>
            <person name="Khurana P."/>
            <person name="Khurana P."/>
            <person name="Khurana J.P."/>
            <person name="Tyagi A.K."/>
            <person name="Gaikwad K."/>
            <person name="Singh A."/>
            <person name="Dalal V."/>
            <person name="Srivastava S."/>
            <person name="Dixit A."/>
            <person name="Pal A.K."/>
            <person name="Ghazi I.A."/>
            <person name="Yadav M."/>
            <person name="Pandit A."/>
            <person name="Bhargava A."/>
            <person name="Sureshbabu K."/>
            <person name="Batra K."/>
            <person name="Sharma T.R."/>
            <person name="Mohapatra T."/>
            <person name="Singh N.K."/>
            <person name="Messing J."/>
            <person name="Nelson A.B."/>
            <person name="Fuks G."/>
            <person name="Kavchok S."/>
            <person name="Keizer G."/>
            <person name="Linton E."/>
            <person name="Llaca V."/>
            <person name="Song R."/>
            <person name="Tanyolac B."/>
            <person name="Young S."/>
            <person name="Ho-Il K."/>
            <person name="Hahn J.H."/>
            <person name="Sangsakoo G."/>
            <person name="Vanavichit A."/>
            <person name="de Mattos Luiz.A.T."/>
            <person name="Zimmer P.D."/>
            <person name="Malone G."/>
            <person name="Dellagostin O."/>
            <person name="de Oliveira A.C."/>
            <person name="Bevan M."/>
            <person name="Bancroft I."/>
            <person name="Minx P."/>
            <person name="Cordum H."/>
            <person name="Wilson R."/>
            <person name="Cheng Z."/>
            <person name="Jin W."/>
            <person name="Jiang J."/>
            <person name="Leong S.A."/>
            <person name="Iwama H."/>
            <person name="Gojobori T."/>
            <person name="Itoh T."/>
            <person name="Niimura Y."/>
            <person name="Fujii Y."/>
            <person name="Habara T."/>
            <person name="Sakai H."/>
            <person name="Sato Y."/>
            <person name="Wilson G."/>
            <person name="Kumar K."/>
            <person name="McCouch S."/>
            <person name="Juretic N."/>
            <person name="Hoen D."/>
            <person name="Wright S."/>
            <person name="Bruskiewich R."/>
            <person name="Bureau T."/>
            <person name="Miyao A."/>
            <person name="Hirochika H."/>
            <person name="Nishikawa T."/>
            <person name="Kadowaki K."/>
            <person name="Sugiura M."/>
            <person name="Burr B."/>
            <person name="Sasaki T."/>
        </authorList>
    </citation>
    <scope>NUCLEOTIDE SEQUENCE [LARGE SCALE GENOMIC DNA]</scope>
    <source>
        <strain evidence="2">cv. Nipponbare</strain>
    </source>
</reference>
<dbReference type="AlphaFoldDB" id="A0A0P0WY51"/>
<dbReference type="EMBL" id="AP008212">
    <property type="protein sequence ID" value="BAF19849.1"/>
    <property type="molecule type" value="Genomic_DNA"/>
</dbReference>
<reference evidence="2" key="2">
    <citation type="journal article" date="2008" name="Nucleic Acids Res.">
        <title>The rice annotation project database (RAP-DB): 2008 update.</title>
        <authorList>
            <consortium name="The rice annotation project (RAP)"/>
        </authorList>
    </citation>
    <scope>GENOME REANNOTATION</scope>
    <source>
        <strain evidence="2">cv. Nipponbare</strain>
    </source>
</reference>
<evidence type="ECO:0000313" key="2">
    <source>
        <dbReference type="Proteomes" id="UP000000763"/>
    </source>
</evidence>
<dbReference type="Gramene" id="Os06t0579600-01">
    <property type="protein sequence ID" value="Os06t0579600-01"/>
    <property type="gene ID" value="Os06g0579600"/>
</dbReference>
<dbReference type="KEGG" id="dosa:Os06g0579600"/>
<organism evidence="1 2">
    <name type="scientific">Oryza sativa subsp. japonica</name>
    <name type="common">Rice</name>
    <dbReference type="NCBI Taxonomy" id="39947"/>
    <lineage>
        <taxon>Eukaryota</taxon>
        <taxon>Viridiplantae</taxon>
        <taxon>Streptophyta</taxon>
        <taxon>Embryophyta</taxon>
        <taxon>Tracheophyta</taxon>
        <taxon>Spermatophyta</taxon>
        <taxon>Magnoliopsida</taxon>
        <taxon>Liliopsida</taxon>
        <taxon>Poales</taxon>
        <taxon>Poaceae</taxon>
        <taxon>BOP clade</taxon>
        <taxon>Oryzoideae</taxon>
        <taxon>Oryzeae</taxon>
        <taxon>Oryzinae</taxon>
        <taxon>Oryza</taxon>
        <taxon>Oryza sativa</taxon>
    </lineage>
</organism>
<evidence type="ECO:0000313" key="1">
    <source>
        <dbReference type="EMBL" id="BAF19849.1"/>
    </source>
</evidence>
<accession>A0A0P0WY51</accession>
<name>A0A0P0WY51_ORYSJ</name>
<gene>
    <name evidence="1" type="ordered locus">Os06g0579600</name>
</gene>